<comment type="caution">
    <text evidence="1">The sequence shown here is derived from an EMBL/GenBank/DDBJ whole genome shotgun (WGS) entry which is preliminary data.</text>
</comment>
<reference evidence="1" key="1">
    <citation type="submission" date="2021-06" db="EMBL/GenBank/DDBJ databases">
        <authorList>
            <person name="Kallberg Y."/>
            <person name="Tangrot J."/>
            <person name="Rosling A."/>
        </authorList>
    </citation>
    <scope>NUCLEOTIDE SEQUENCE</scope>
    <source>
        <strain evidence="1">28 12/20/2015</strain>
    </source>
</reference>
<feature type="non-terminal residue" evidence="1">
    <location>
        <position position="1"/>
    </location>
</feature>
<protein>
    <submittedName>
        <fullName evidence="1">4783_t:CDS:1</fullName>
    </submittedName>
</protein>
<evidence type="ECO:0000313" key="2">
    <source>
        <dbReference type="Proteomes" id="UP000789366"/>
    </source>
</evidence>
<evidence type="ECO:0000313" key="1">
    <source>
        <dbReference type="EMBL" id="CAG8726182.1"/>
    </source>
</evidence>
<organism evidence="1 2">
    <name type="scientific">Cetraspora pellucida</name>
    <dbReference type="NCBI Taxonomy" id="1433469"/>
    <lineage>
        <taxon>Eukaryota</taxon>
        <taxon>Fungi</taxon>
        <taxon>Fungi incertae sedis</taxon>
        <taxon>Mucoromycota</taxon>
        <taxon>Glomeromycotina</taxon>
        <taxon>Glomeromycetes</taxon>
        <taxon>Diversisporales</taxon>
        <taxon>Gigasporaceae</taxon>
        <taxon>Cetraspora</taxon>
    </lineage>
</organism>
<proteinExistence type="predicted"/>
<accession>A0ACA9PXP4</accession>
<dbReference type="EMBL" id="CAJVPW010031310">
    <property type="protein sequence ID" value="CAG8726182.1"/>
    <property type="molecule type" value="Genomic_DNA"/>
</dbReference>
<keyword evidence="2" id="KW-1185">Reference proteome</keyword>
<name>A0ACA9PXP4_9GLOM</name>
<gene>
    <name evidence="1" type="ORF">SPELUC_LOCUS12772</name>
</gene>
<sequence>HVLRCSDWPPSEKTKYIQKTKEESLVPRKCANDCFNDEKDENDLSPKQTTSADNDNIQQLPAPRQNTIIDW</sequence>
<feature type="non-terminal residue" evidence="1">
    <location>
        <position position="71"/>
    </location>
</feature>
<dbReference type="Proteomes" id="UP000789366">
    <property type="component" value="Unassembled WGS sequence"/>
</dbReference>